<dbReference type="GO" id="GO:0006261">
    <property type="term" value="P:DNA-templated DNA replication"/>
    <property type="evidence" value="ECO:0007669"/>
    <property type="project" value="TreeGrafter"/>
</dbReference>
<dbReference type="EC" id="2.7.7.7" evidence="2"/>
<dbReference type="InterPro" id="IPR027417">
    <property type="entry name" value="P-loop_NTPase"/>
</dbReference>
<evidence type="ECO:0000313" key="2">
    <source>
        <dbReference type="EMBL" id="QBI56100.1"/>
    </source>
</evidence>
<organism evidence="2 3">
    <name type="scientific">Streptomonospora litoralis</name>
    <dbReference type="NCBI Taxonomy" id="2498135"/>
    <lineage>
        <taxon>Bacteria</taxon>
        <taxon>Bacillati</taxon>
        <taxon>Actinomycetota</taxon>
        <taxon>Actinomycetes</taxon>
        <taxon>Streptosporangiales</taxon>
        <taxon>Nocardiopsidaceae</taxon>
        <taxon>Streptomonospora</taxon>
    </lineage>
</organism>
<accession>A0A4P6Q6X8</accession>
<dbReference type="SUPFAM" id="SSF52540">
    <property type="entry name" value="P-loop containing nucleoside triphosphate hydrolases"/>
    <property type="match status" value="1"/>
</dbReference>
<proteinExistence type="predicted"/>
<name>A0A4P6Q6X8_9ACTN</name>
<gene>
    <name evidence="2" type="primary">dnaX1</name>
    <name evidence="2" type="ORF">EKD16_21730</name>
</gene>
<dbReference type="NCBIfam" id="NF005926">
    <property type="entry name" value="PRK07940.1"/>
    <property type="match status" value="1"/>
</dbReference>
<keyword evidence="3" id="KW-1185">Reference proteome</keyword>
<reference evidence="2 3" key="1">
    <citation type="submission" date="2019-02" db="EMBL/GenBank/DDBJ databases">
        <authorList>
            <person name="Khodamoradi S."/>
            <person name="Hahnke R.L."/>
            <person name="Kaempfer P."/>
            <person name="Schumann P."/>
            <person name="Rohde M."/>
            <person name="Steinert M."/>
            <person name="Luzhetskyy A."/>
            <person name="Wink J."/>
            <person name="Ruckert C."/>
        </authorList>
    </citation>
    <scope>NUCLEOTIDE SEQUENCE [LARGE SCALE GENOMIC DNA]</scope>
    <source>
        <strain evidence="2 3">M2</strain>
    </source>
</reference>
<dbReference type="Proteomes" id="UP000292235">
    <property type="component" value="Chromosome"/>
</dbReference>
<evidence type="ECO:0000256" key="1">
    <source>
        <dbReference type="SAM" id="Coils"/>
    </source>
</evidence>
<protein>
    <submittedName>
        <fullName evidence="2">DNA polymerase III subunit tau</fullName>
        <ecNumber evidence="2">2.7.7.7</ecNumber>
    </submittedName>
</protein>
<keyword evidence="2" id="KW-0808">Transferase</keyword>
<dbReference type="KEGG" id="strr:EKD16_21730"/>
<dbReference type="Gene3D" id="3.40.50.300">
    <property type="entry name" value="P-loop containing nucleotide triphosphate hydrolases"/>
    <property type="match status" value="1"/>
</dbReference>
<dbReference type="InterPro" id="IPR050238">
    <property type="entry name" value="DNA_Rep/Repair_Clamp_Loader"/>
</dbReference>
<keyword evidence="1" id="KW-0175">Coiled coil</keyword>
<feature type="coiled-coil region" evidence="1">
    <location>
        <begin position="298"/>
        <end position="325"/>
    </location>
</feature>
<dbReference type="GO" id="GO:0003887">
    <property type="term" value="F:DNA-directed DNA polymerase activity"/>
    <property type="evidence" value="ECO:0007669"/>
    <property type="project" value="UniProtKB-EC"/>
</dbReference>
<keyword evidence="2" id="KW-0548">Nucleotidyltransferase</keyword>
<dbReference type="EMBL" id="CP036455">
    <property type="protein sequence ID" value="QBI56100.1"/>
    <property type="molecule type" value="Genomic_DNA"/>
</dbReference>
<dbReference type="Pfam" id="PF13177">
    <property type="entry name" value="DNA_pol3_delta2"/>
    <property type="match status" value="1"/>
</dbReference>
<sequence>MPTAAGVPRLRRPDRFRGLLAAGMSSARSILWAGRAELRIGRAERAIQRQRGADVDERREAGVFDDLVGQDAVAERLRAATRAAADLLAGGPGEGMTHAWLFTGPPGSGRAEAARAFAAALQCPRGGCGSCEPCHQVLAGTHADVLYVRPSGLSFGVDKTRELVLQSASRPTQGRFRVVLFEDADRATEAASNALLKAVEEPSPRTVWLLCTPTAEDMLVTIRSRCRQVSLVAPPTRAVVDLLVSREGIDPAQAEEAARAAGGHVARARQLATDPEARKRRSEVLGMPARLDGTGACVDAAARLYELAEAEAKATTAELDERERADLKAAFGEGSTGKGVAKAVRGASGALKDLEEQQKRRATRIKRDTYDLALMDLVAFYRDVLTLQLGARVELSASSHEGDLNRVARASTPEASLRRIDAIMLCRERIAANVHPQIAMEAMTAALYQG</sequence>
<evidence type="ECO:0000313" key="3">
    <source>
        <dbReference type="Proteomes" id="UP000292235"/>
    </source>
</evidence>
<dbReference type="PANTHER" id="PTHR11669:SF8">
    <property type="entry name" value="DNA POLYMERASE III SUBUNIT DELTA"/>
    <property type="match status" value="1"/>
</dbReference>
<dbReference type="AlphaFoldDB" id="A0A4P6Q6X8"/>
<dbReference type="PANTHER" id="PTHR11669">
    <property type="entry name" value="REPLICATION FACTOR C / DNA POLYMERASE III GAMMA-TAU SUBUNIT"/>
    <property type="match status" value="1"/>
</dbReference>